<dbReference type="Pfam" id="PF00005">
    <property type="entry name" value="ABC_tran"/>
    <property type="match status" value="1"/>
</dbReference>
<protein>
    <submittedName>
        <fullName evidence="6">ABC-2 type transport system ATP-binding protein</fullName>
    </submittedName>
</protein>
<evidence type="ECO:0000259" key="5">
    <source>
        <dbReference type="PROSITE" id="PS50893"/>
    </source>
</evidence>
<dbReference type="PANTHER" id="PTHR43335">
    <property type="entry name" value="ABC TRANSPORTER, ATP-BINDING PROTEIN"/>
    <property type="match status" value="1"/>
</dbReference>
<evidence type="ECO:0000256" key="1">
    <source>
        <dbReference type="ARBA" id="ARBA00005417"/>
    </source>
</evidence>
<dbReference type="PROSITE" id="PS50893">
    <property type="entry name" value="ABC_TRANSPORTER_2"/>
    <property type="match status" value="1"/>
</dbReference>
<keyword evidence="4 6" id="KW-0067">ATP-binding</keyword>
<dbReference type="InterPro" id="IPR003593">
    <property type="entry name" value="AAA+_ATPase"/>
</dbReference>
<dbReference type="PROSITE" id="PS00211">
    <property type="entry name" value="ABC_TRANSPORTER_1"/>
    <property type="match status" value="1"/>
</dbReference>
<name>A0A1G9CQK2_9STAP</name>
<dbReference type="GO" id="GO:0005524">
    <property type="term" value="F:ATP binding"/>
    <property type="evidence" value="ECO:0007669"/>
    <property type="project" value="UniProtKB-KW"/>
</dbReference>
<dbReference type="SUPFAM" id="SSF52540">
    <property type="entry name" value="P-loop containing nucleoside triphosphate hydrolases"/>
    <property type="match status" value="1"/>
</dbReference>
<dbReference type="Gene3D" id="3.40.50.300">
    <property type="entry name" value="P-loop containing nucleotide triphosphate hydrolases"/>
    <property type="match status" value="1"/>
</dbReference>
<dbReference type="AlphaFoldDB" id="A0A1G9CQK2"/>
<evidence type="ECO:0000256" key="3">
    <source>
        <dbReference type="ARBA" id="ARBA00022741"/>
    </source>
</evidence>
<gene>
    <name evidence="6" type="ORF">SAMN05216187_11023</name>
</gene>
<dbReference type="OrthoDB" id="9804819at2"/>
<proteinExistence type="inferred from homology"/>
<keyword evidence="3" id="KW-0547">Nucleotide-binding</keyword>
<feature type="domain" description="ABC transporter" evidence="5">
    <location>
        <begin position="6"/>
        <end position="234"/>
    </location>
</feature>
<dbReference type="RefSeq" id="WP_092598928.1">
    <property type="nucleotide sequence ID" value="NZ_FNFI01000010.1"/>
</dbReference>
<reference evidence="7" key="1">
    <citation type="submission" date="2016-10" db="EMBL/GenBank/DDBJ databases">
        <authorList>
            <person name="Varghese N."/>
            <person name="Submissions S."/>
        </authorList>
    </citation>
    <scope>NUCLEOTIDE SEQUENCE [LARGE SCALE GENOMIC DNA]</scope>
    <source>
        <strain evidence="7">CGMCC 1.8911</strain>
    </source>
</reference>
<keyword evidence="2" id="KW-0813">Transport</keyword>
<dbReference type="InterPro" id="IPR027417">
    <property type="entry name" value="P-loop_NTPase"/>
</dbReference>
<evidence type="ECO:0000313" key="6">
    <source>
        <dbReference type="EMBL" id="SDK53879.1"/>
    </source>
</evidence>
<dbReference type="PANTHER" id="PTHR43335:SF8">
    <property type="entry name" value="ABC TRANSPORTER, ATP-BINDING PROTEIN"/>
    <property type="match status" value="1"/>
</dbReference>
<comment type="similarity">
    <text evidence="1">Belongs to the ABC transporter superfamily.</text>
</comment>
<organism evidence="6 7">
    <name type="scientific">Jeotgalicoccus aerolatus</name>
    <dbReference type="NCBI Taxonomy" id="709510"/>
    <lineage>
        <taxon>Bacteria</taxon>
        <taxon>Bacillati</taxon>
        <taxon>Bacillota</taxon>
        <taxon>Bacilli</taxon>
        <taxon>Bacillales</taxon>
        <taxon>Staphylococcaceae</taxon>
        <taxon>Jeotgalicoccus</taxon>
    </lineage>
</organism>
<dbReference type="SMART" id="SM00382">
    <property type="entry name" value="AAA"/>
    <property type="match status" value="1"/>
</dbReference>
<accession>A0A1G9CQK2</accession>
<evidence type="ECO:0000256" key="4">
    <source>
        <dbReference type="ARBA" id="ARBA00022840"/>
    </source>
</evidence>
<dbReference type="STRING" id="586411.SAMN05216187_11023"/>
<dbReference type="EMBL" id="FNFI01000010">
    <property type="protein sequence ID" value="SDK53879.1"/>
    <property type="molecule type" value="Genomic_DNA"/>
</dbReference>
<dbReference type="InterPro" id="IPR003439">
    <property type="entry name" value="ABC_transporter-like_ATP-bd"/>
</dbReference>
<sequence length="307" mass="33895">MSEYILRTHELTKTYKNHKAVDKVNISIKKGDIYGFIGQNGAGKSTLLRLVTGLNFPSGGSIEIFGVNTETGLNDAQKRMGAVIENPALFLNMTARQNLEVHRLQKGIPGKSCIDDALSLVELKNTGNKKVKNFSLGMKQRLGLAVALLSDPEFLILDEPTNGLDPIGIVELRDLIKKLNHERGLTVLISSHILSELYQLATTYGIIHNGQLIEELSLSELDEKCQQHLKIKVDNANKGATVLEEMMQTANFEVMPDGYIHLYNHLNDVYTVSKTLTDSGLVIEHLSQNGDSLESYFSKIIGGEPHA</sequence>
<evidence type="ECO:0000313" key="7">
    <source>
        <dbReference type="Proteomes" id="UP000242700"/>
    </source>
</evidence>
<dbReference type="InterPro" id="IPR017871">
    <property type="entry name" value="ABC_transporter-like_CS"/>
</dbReference>
<evidence type="ECO:0000256" key="2">
    <source>
        <dbReference type="ARBA" id="ARBA00022448"/>
    </source>
</evidence>
<dbReference type="GO" id="GO:0016887">
    <property type="term" value="F:ATP hydrolysis activity"/>
    <property type="evidence" value="ECO:0007669"/>
    <property type="project" value="InterPro"/>
</dbReference>
<dbReference type="Proteomes" id="UP000242700">
    <property type="component" value="Unassembled WGS sequence"/>
</dbReference>